<gene>
    <name evidence="1" type="ORF">ALP03_200009</name>
</gene>
<dbReference type="AlphaFoldDB" id="A0A3M6GSD2"/>
<name>A0A3M6GSD2_PSEAJ</name>
<evidence type="ECO:0000313" key="1">
    <source>
        <dbReference type="EMBL" id="RMV95691.1"/>
    </source>
</evidence>
<protein>
    <submittedName>
        <fullName evidence="1">Uncharacterized protein</fullName>
    </submittedName>
</protein>
<proteinExistence type="predicted"/>
<dbReference type="EMBL" id="RBVA01000625">
    <property type="protein sequence ID" value="RMV95691.1"/>
    <property type="molecule type" value="Genomic_DNA"/>
</dbReference>
<accession>A0A3M6GSD2</accession>
<dbReference type="RefSeq" id="WP_264674886.1">
    <property type="nucleotide sequence ID" value="NZ_QPCR01000051.1"/>
</dbReference>
<reference evidence="1 2" key="1">
    <citation type="submission" date="2018-08" db="EMBL/GenBank/DDBJ databases">
        <title>Recombination of ecologically and evolutionarily significant loci maintains genetic cohesion in the Pseudomonas syringae species complex.</title>
        <authorList>
            <person name="Dillon M."/>
            <person name="Thakur S."/>
            <person name="Almeida R.N.D."/>
            <person name="Weir B.S."/>
            <person name="Guttman D.S."/>
        </authorList>
    </citation>
    <scope>NUCLEOTIDE SEQUENCE [LARGE SCALE GENOMIC DNA]</scope>
    <source>
        <strain evidence="1 2">ICMP 4525</strain>
    </source>
</reference>
<sequence length="40" mass="4658">MIDHMLLHCIVNGQLGYPGFQARDVMRSDRFWPIAGRRLS</sequence>
<evidence type="ECO:0000313" key="2">
    <source>
        <dbReference type="Proteomes" id="UP000271531"/>
    </source>
</evidence>
<dbReference type="Proteomes" id="UP000271531">
    <property type="component" value="Unassembled WGS sequence"/>
</dbReference>
<organism evidence="1 2">
    <name type="scientific">Pseudomonas amygdali pv. tabaci</name>
    <name type="common">Pseudomonas syringae pv. tabaci</name>
    <dbReference type="NCBI Taxonomy" id="322"/>
    <lineage>
        <taxon>Bacteria</taxon>
        <taxon>Pseudomonadati</taxon>
        <taxon>Pseudomonadota</taxon>
        <taxon>Gammaproteobacteria</taxon>
        <taxon>Pseudomonadales</taxon>
        <taxon>Pseudomonadaceae</taxon>
        <taxon>Pseudomonas</taxon>
        <taxon>Pseudomonas amygdali</taxon>
    </lineage>
</organism>
<comment type="caution">
    <text evidence="1">The sequence shown here is derived from an EMBL/GenBank/DDBJ whole genome shotgun (WGS) entry which is preliminary data.</text>
</comment>